<comment type="caution">
    <text evidence="8">The sequence shown here is derived from an EMBL/GenBank/DDBJ whole genome shotgun (WGS) entry which is preliminary data.</text>
</comment>
<dbReference type="PANTHER" id="PTHR42770">
    <property type="entry name" value="AMINO ACID TRANSPORTER-RELATED"/>
    <property type="match status" value="1"/>
</dbReference>
<keyword evidence="3 6" id="KW-1133">Transmembrane helix</keyword>
<comment type="subcellular location">
    <subcellularLocation>
        <location evidence="1">Membrane</location>
        <topology evidence="1">Multi-pass membrane protein</topology>
    </subcellularLocation>
</comment>
<dbReference type="InterPro" id="IPR050367">
    <property type="entry name" value="APC_superfamily"/>
</dbReference>
<feature type="transmembrane region" description="Helical" evidence="6">
    <location>
        <begin position="358"/>
        <end position="381"/>
    </location>
</feature>
<evidence type="ECO:0000256" key="6">
    <source>
        <dbReference type="SAM" id="Phobius"/>
    </source>
</evidence>
<feature type="transmembrane region" description="Helical" evidence="6">
    <location>
        <begin position="393"/>
        <end position="412"/>
    </location>
</feature>
<feature type="transmembrane region" description="Helical" evidence="6">
    <location>
        <begin position="20"/>
        <end position="45"/>
    </location>
</feature>
<feature type="transmembrane region" description="Helical" evidence="6">
    <location>
        <begin position="157"/>
        <end position="178"/>
    </location>
</feature>
<sequence>MSSSETEKAPQQTRQLTRVLRLPAIVLFGLTYMSPVAVFTTYGIVNDETAGHLPAAYVLALGVMMLTAHSYGRMVRSFPAAGSAYKYSQKVFGGHVGFLTGWTLMLDYLFLPMVSFLLAGIYLHAQFPGVPQGVWSVLVLLVVLVFNVLGVKFVSRITAIVMGVTALLLITFVTLGGIESQVSAGDALQSFVPESGQWSLLAGGAAILALSFLGFDAVSTLAEEAHNPRRTIPLGIILTTAIGGGLFILVAWVGSLVRPDNDFTNPDSAGAELMETVGGSALSGAFTAVYVLGCFGSAMVSQASVSRIIFSMGRDGLLPRRLFGRLNPRFGTPVGALLAVSAVALLSTVLTLDQAVVMINFGALAAFSMVNLSVIKHYLFGRGRKSRLGARSLLINGLLPGLGFASTVWLWTSLTGDTFVVGLLWMAVGVILLAVSTRFFTRKPPELHMEEGGEELAPGPEEITPGGTKV</sequence>
<dbReference type="Pfam" id="PF00324">
    <property type="entry name" value="AA_permease"/>
    <property type="match status" value="1"/>
</dbReference>
<dbReference type="InterPro" id="IPR004841">
    <property type="entry name" value="AA-permease/SLC12A_dom"/>
</dbReference>
<dbReference type="Proteomes" id="UP001596160">
    <property type="component" value="Unassembled WGS sequence"/>
</dbReference>
<dbReference type="PIRSF" id="PIRSF006060">
    <property type="entry name" value="AA_transporter"/>
    <property type="match status" value="1"/>
</dbReference>
<feature type="domain" description="Amino acid permease/ SLC12A" evidence="7">
    <location>
        <begin position="27"/>
        <end position="376"/>
    </location>
</feature>
<evidence type="ECO:0000256" key="5">
    <source>
        <dbReference type="SAM" id="MobiDB-lite"/>
    </source>
</evidence>
<dbReference type="RefSeq" id="WP_344479767.1">
    <property type="nucleotide sequence ID" value="NZ_BAAASB010000013.1"/>
</dbReference>
<evidence type="ECO:0000256" key="3">
    <source>
        <dbReference type="ARBA" id="ARBA00022989"/>
    </source>
</evidence>
<evidence type="ECO:0000256" key="2">
    <source>
        <dbReference type="ARBA" id="ARBA00022692"/>
    </source>
</evidence>
<feature type="transmembrane region" description="Helical" evidence="6">
    <location>
        <begin position="92"/>
        <end position="121"/>
    </location>
</feature>
<keyword evidence="4 6" id="KW-0472">Membrane</keyword>
<feature type="transmembrane region" description="Helical" evidence="6">
    <location>
        <begin position="198"/>
        <end position="222"/>
    </location>
</feature>
<accession>A0ABW0AHU3</accession>
<feature type="region of interest" description="Disordered" evidence="5">
    <location>
        <begin position="449"/>
        <end position="470"/>
    </location>
</feature>
<dbReference type="EMBL" id="JBHSKP010000009">
    <property type="protein sequence ID" value="MFC5153267.1"/>
    <property type="molecule type" value="Genomic_DNA"/>
</dbReference>
<feature type="transmembrane region" description="Helical" evidence="6">
    <location>
        <begin position="418"/>
        <end position="440"/>
    </location>
</feature>
<reference evidence="9" key="1">
    <citation type="journal article" date="2019" name="Int. J. Syst. Evol. Microbiol.">
        <title>The Global Catalogue of Microorganisms (GCM) 10K type strain sequencing project: providing services to taxonomists for standard genome sequencing and annotation.</title>
        <authorList>
            <consortium name="The Broad Institute Genomics Platform"/>
            <consortium name="The Broad Institute Genome Sequencing Center for Infectious Disease"/>
            <person name="Wu L."/>
            <person name="Ma J."/>
        </authorList>
    </citation>
    <scope>NUCLEOTIDE SEQUENCE [LARGE SCALE GENOMIC DNA]</scope>
    <source>
        <strain evidence="9">PCU 266</strain>
    </source>
</reference>
<evidence type="ECO:0000256" key="1">
    <source>
        <dbReference type="ARBA" id="ARBA00004141"/>
    </source>
</evidence>
<proteinExistence type="predicted"/>
<evidence type="ECO:0000259" key="7">
    <source>
        <dbReference type="Pfam" id="PF00324"/>
    </source>
</evidence>
<keyword evidence="9" id="KW-1185">Reference proteome</keyword>
<evidence type="ECO:0000313" key="9">
    <source>
        <dbReference type="Proteomes" id="UP001596160"/>
    </source>
</evidence>
<feature type="transmembrane region" description="Helical" evidence="6">
    <location>
        <begin position="133"/>
        <end position="150"/>
    </location>
</feature>
<evidence type="ECO:0000313" key="8">
    <source>
        <dbReference type="EMBL" id="MFC5153267.1"/>
    </source>
</evidence>
<gene>
    <name evidence="8" type="ORF">ACFPRH_16145</name>
</gene>
<dbReference type="PANTHER" id="PTHR42770:SF8">
    <property type="entry name" value="PUTRESCINE IMPORTER PUUP"/>
    <property type="match status" value="1"/>
</dbReference>
<name>A0ABW0AHU3_9ACTN</name>
<feature type="transmembrane region" description="Helical" evidence="6">
    <location>
        <begin position="234"/>
        <end position="254"/>
    </location>
</feature>
<keyword evidence="2 6" id="KW-0812">Transmembrane</keyword>
<organism evidence="8 9">
    <name type="scientific">Streptomyces amakusaensis</name>
    <dbReference type="NCBI Taxonomy" id="67271"/>
    <lineage>
        <taxon>Bacteria</taxon>
        <taxon>Bacillati</taxon>
        <taxon>Actinomycetota</taxon>
        <taxon>Actinomycetes</taxon>
        <taxon>Kitasatosporales</taxon>
        <taxon>Streptomycetaceae</taxon>
        <taxon>Streptomyces</taxon>
    </lineage>
</organism>
<protein>
    <submittedName>
        <fullName evidence="8">APC family permease</fullName>
    </submittedName>
</protein>
<feature type="transmembrane region" description="Helical" evidence="6">
    <location>
        <begin position="330"/>
        <end position="352"/>
    </location>
</feature>
<evidence type="ECO:0000256" key="4">
    <source>
        <dbReference type="ARBA" id="ARBA00023136"/>
    </source>
</evidence>
<dbReference type="Gene3D" id="1.20.1740.10">
    <property type="entry name" value="Amino acid/polyamine transporter I"/>
    <property type="match status" value="1"/>
</dbReference>
<feature type="transmembrane region" description="Helical" evidence="6">
    <location>
        <begin position="51"/>
        <end position="71"/>
    </location>
</feature>